<keyword evidence="4" id="KW-1185">Reference proteome</keyword>
<sequence>MENRYPAHIGRIVCETRGRNAGVFSVIVGQIDNKLVLIADGDKRKFDRPKKKNINHLHLYNYVSPEVKNSILQTGRVTDGKLRYALHTFRSFYLAREEGTH</sequence>
<dbReference type="GO" id="GO:1990904">
    <property type="term" value="C:ribonucleoprotein complex"/>
    <property type="evidence" value="ECO:0007669"/>
    <property type="project" value="UniProtKB-KW"/>
</dbReference>
<dbReference type="RefSeq" id="WP_034767065.1">
    <property type="nucleotide sequence ID" value="NZ_CCRF01000006.1"/>
</dbReference>
<gene>
    <name evidence="3" type="ORF">BT1A1_0141</name>
</gene>
<dbReference type="GeneID" id="92959314"/>
<evidence type="ECO:0000256" key="1">
    <source>
        <dbReference type="ARBA" id="ARBA00022980"/>
    </source>
</evidence>
<dbReference type="Proteomes" id="UP000040576">
    <property type="component" value="Unassembled WGS sequence"/>
</dbReference>
<evidence type="ECO:0000313" key="3">
    <source>
        <dbReference type="EMBL" id="CEE00012.1"/>
    </source>
</evidence>
<reference evidence="3 4" key="1">
    <citation type="submission" date="2014-07" db="EMBL/GenBank/DDBJ databases">
        <authorList>
            <person name="Wibberg Daniel"/>
        </authorList>
    </citation>
    <scope>NUCLEOTIDE SEQUENCE [LARGE SCALE GENOMIC DNA]</scope>
</reference>
<keyword evidence="1" id="KW-0689">Ribosomal protein</keyword>
<dbReference type="InterPro" id="IPR041985">
    <property type="entry name" value="Ribosomal_eL14_KOW"/>
</dbReference>
<evidence type="ECO:0000256" key="2">
    <source>
        <dbReference type="ARBA" id="ARBA00023274"/>
    </source>
</evidence>
<dbReference type="SUPFAM" id="SSF50104">
    <property type="entry name" value="Translation proteins SH3-like domain"/>
    <property type="match status" value="1"/>
</dbReference>
<organism evidence="3 4">
    <name type="scientific">Caldibacillus thermoamylovorans</name>
    <dbReference type="NCBI Taxonomy" id="35841"/>
    <lineage>
        <taxon>Bacteria</taxon>
        <taxon>Bacillati</taxon>
        <taxon>Bacillota</taxon>
        <taxon>Bacilli</taxon>
        <taxon>Bacillales</taxon>
        <taxon>Bacillaceae</taxon>
        <taxon>Caldibacillus</taxon>
    </lineage>
</organism>
<dbReference type="InterPro" id="IPR014722">
    <property type="entry name" value="Rib_uL2_dom2"/>
</dbReference>
<accession>A0A090IQT0</accession>
<dbReference type="EMBL" id="CCRF01000006">
    <property type="protein sequence ID" value="CEE00012.1"/>
    <property type="molecule type" value="Genomic_DNA"/>
</dbReference>
<protein>
    <submittedName>
        <fullName evidence="3">Uncharacterized protein</fullName>
    </submittedName>
</protein>
<dbReference type="PATRIC" id="fig|35841.7.peg.588"/>
<evidence type="ECO:0000313" key="4">
    <source>
        <dbReference type="Proteomes" id="UP000040576"/>
    </source>
</evidence>
<dbReference type="AlphaFoldDB" id="A0A090IQT0"/>
<dbReference type="CDD" id="cd06088">
    <property type="entry name" value="KOW_RPL14"/>
    <property type="match status" value="1"/>
</dbReference>
<dbReference type="InterPro" id="IPR008991">
    <property type="entry name" value="Translation_prot_SH3-like_sf"/>
</dbReference>
<dbReference type="OrthoDB" id="5244at2"/>
<dbReference type="GO" id="GO:0005840">
    <property type="term" value="C:ribosome"/>
    <property type="evidence" value="ECO:0007669"/>
    <property type="project" value="UniProtKB-KW"/>
</dbReference>
<keyword evidence="2" id="KW-0687">Ribonucleoprotein</keyword>
<proteinExistence type="predicted"/>
<name>A0A090IQT0_9BACI</name>
<dbReference type="Gene3D" id="2.30.30.30">
    <property type="match status" value="1"/>
</dbReference>